<keyword evidence="4 6" id="KW-0862">Zinc</keyword>
<evidence type="ECO:0000256" key="3">
    <source>
        <dbReference type="ARBA" id="ARBA00022801"/>
    </source>
</evidence>
<name>A0A3E3K384_9FIRM</name>
<evidence type="ECO:0000256" key="6">
    <source>
        <dbReference type="RuleBase" id="RU003435"/>
    </source>
</evidence>
<evidence type="ECO:0000259" key="7">
    <source>
        <dbReference type="Pfam" id="PF01432"/>
    </source>
</evidence>
<keyword evidence="2 6" id="KW-0479">Metal-binding</keyword>
<comment type="caution">
    <text evidence="8">The sequence shown here is derived from an EMBL/GenBank/DDBJ whole genome shotgun (WGS) entry which is preliminary data.</text>
</comment>
<organism evidence="8 9">
    <name type="scientific">Sellimonas intestinalis</name>
    <dbReference type="NCBI Taxonomy" id="1653434"/>
    <lineage>
        <taxon>Bacteria</taxon>
        <taxon>Bacillati</taxon>
        <taxon>Bacillota</taxon>
        <taxon>Clostridia</taxon>
        <taxon>Lachnospirales</taxon>
        <taxon>Lachnospiraceae</taxon>
        <taxon>Sellimonas</taxon>
    </lineage>
</organism>
<dbReference type="Proteomes" id="UP000261080">
    <property type="component" value="Unassembled WGS sequence"/>
</dbReference>
<accession>A0A3E3K384</accession>
<dbReference type="Pfam" id="PF01432">
    <property type="entry name" value="Peptidase_M3"/>
    <property type="match status" value="1"/>
</dbReference>
<evidence type="ECO:0000313" key="8">
    <source>
        <dbReference type="EMBL" id="RGE87897.1"/>
    </source>
</evidence>
<gene>
    <name evidence="8" type="ORF">DW016_07240</name>
</gene>
<evidence type="ECO:0000256" key="4">
    <source>
        <dbReference type="ARBA" id="ARBA00022833"/>
    </source>
</evidence>
<evidence type="ECO:0000256" key="1">
    <source>
        <dbReference type="ARBA" id="ARBA00022670"/>
    </source>
</evidence>
<dbReference type="AlphaFoldDB" id="A0A3E3K384"/>
<sequence length="564" mass="66258">MIKFQDVPYMRLNMDRFEQKFRSQLEEFKHAKSFGAAYYALLGLDRIRDEFSTLAVICEARNTMDVNDVFYKEETEFFDRVKPRYEALENEMNEALLESPYQKEFEIHIGTEPFRMAALHKESFHPEIMEELKQENELSSKYSEMIANLKAETEEGVVPLSKIGTHMGSEDRNERAKYAAIWEKSFASAGEELDDLYDRLVKVRDRIAKKLGKKSFTEVGYCRMGRTSYTRKDIVSFREEVKKNLVPVAQRLFEKQRQALGVEVLYHYDEDIFAGGKKPQPTQNILEDFQKVYRELSPETRVYYEELLKCEFFDLSMRPGKIMGAYSNYVAQYHMPFIFETYHATTGALKTFAHETGHGFHSYTKRGEPFSFSGACSSDLAEIHSMGMEFLVWPYLKYVLPEEEIASYCYIHLKNALSFIPYGCAIDEFQETIYDHPNLSVEDRKDLWKQLEKQYMPWKKYDTDLFLSKGRAWQRQTHVYRWPFYYIDYVLAQVCALELHFMDQENHETAWNCYKKILEYSGQKGFKETIESAGLPSPFQEAVIKELAQSVENSISWELMGAEI</sequence>
<dbReference type="GO" id="GO:0006508">
    <property type="term" value="P:proteolysis"/>
    <property type="evidence" value="ECO:0007669"/>
    <property type="project" value="UniProtKB-KW"/>
</dbReference>
<dbReference type="GO" id="GO:0004222">
    <property type="term" value="F:metalloendopeptidase activity"/>
    <property type="evidence" value="ECO:0007669"/>
    <property type="project" value="InterPro"/>
</dbReference>
<dbReference type="CDD" id="cd09606">
    <property type="entry name" value="M3B_PepF"/>
    <property type="match status" value="1"/>
</dbReference>
<keyword evidence="9" id="KW-1185">Reference proteome</keyword>
<keyword evidence="3 6" id="KW-0378">Hydrolase</keyword>
<dbReference type="InterPro" id="IPR001567">
    <property type="entry name" value="Pept_M3A_M3B_dom"/>
</dbReference>
<dbReference type="EMBL" id="QVLX01000003">
    <property type="protein sequence ID" value="RGE87897.1"/>
    <property type="molecule type" value="Genomic_DNA"/>
</dbReference>
<dbReference type="GO" id="GO:0006518">
    <property type="term" value="P:peptide metabolic process"/>
    <property type="evidence" value="ECO:0007669"/>
    <property type="project" value="TreeGrafter"/>
</dbReference>
<dbReference type="PANTHER" id="PTHR11804">
    <property type="entry name" value="PROTEASE M3 THIMET OLIGOPEPTIDASE-RELATED"/>
    <property type="match status" value="1"/>
</dbReference>
<protein>
    <recommendedName>
        <fullName evidence="7">Peptidase M3A/M3B catalytic domain-containing protein</fullName>
    </recommendedName>
</protein>
<dbReference type="Gene3D" id="1.10.1370.30">
    <property type="match status" value="1"/>
</dbReference>
<feature type="domain" description="Peptidase M3A/M3B catalytic" evidence="7">
    <location>
        <begin position="167"/>
        <end position="547"/>
    </location>
</feature>
<dbReference type="PANTHER" id="PTHR11804:SF28">
    <property type="entry name" value="OLIGOENDOPEPTIDASE F"/>
    <property type="match status" value="1"/>
</dbReference>
<keyword evidence="5 6" id="KW-0482">Metalloprotease</keyword>
<proteinExistence type="inferred from homology"/>
<dbReference type="RefSeq" id="WP_117493467.1">
    <property type="nucleotide sequence ID" value="NZ_BAABYU010000001.1"/>
</dbReference>
<dbReference type="GO" id="GO:0046872">
    <property type="term" value="F:metal ion binding"/>
    <property type="evidence" value="ECO:0007669"/>
    <property type="project" value="UniProtKB-UniRule"/>
</dbReference>
<comment type="similarity">
    <text evidence="6">Belongs to the peptidase M3 family.</text>
</comment>
<dbReference type="SUPFAM" id="SSF55486">
    <property type="entry name" value="Metalloproteases ('zincins'), catalytic domain"/>
    <property type="match status" value="1"/>
</dbReference>
<evidence type="ECO:0000313" key="9">
    <source>
        <dbReference type="Proteomes" id="UP000261080"/>
    </source>
</evidence>
<dbReference type="OrthoDB" id="9762795at2"/>
<evidence type="ECO:0000256" key="5">
    <source>
        <dbReference type="ARBA" id="ARBA00023049"/>
    </source>
</evidence>
<dbReference type="InterPro" id="IPR045090">
    <property type="entry name" value="Pept_M3A_M3B"/>
</dbReference>
<comment type="cofactor">
    <cofactor evidence="6">
        <name>Zn(2+)</name>
        <dbReference type="ChEBI" id="CHEBI:29105"/>
    </cofactor>
    <text evidence="6">Binds 1 zinc ion.</text>
</comment>
<reference evidence="8 9" key="1">
    <citation type="submission" date="2018-08" db="EMBL/GenBank/DDBJ databases">
        <title>A genome reference for cultivated species of the human gut microbiota.</title>
        <authorList>
            <person name="Zou Y."/>
            <person name="Xue W."/>
            <person name="Luo G."/>
        </authorList>
    </citation>
    <scope>NUCLEOTIDE SEQUENCE [LARGE SCALE GENOMIC DNA]</scope>
    <source>
        <strain evidence="8 9">AF37-2AT</strain>
    </source>
</reference>
<evidence type="ECO:0000256" key="2">
    <source>
        <dbReference type="ARBA" id="ARBA00022723"/>
    </source>
</evidence>
<keyword evidence="1 6" id="KW-0645">Protease</keyword>